<organism evidence="4">
    <name type="scientific">Acromyrmex echinatior</name>
    <name type="common">Panamanian leafcutter ant</name>
    <name type="synonym">Acromyrmex octospinosus echinatior</name>
    <dbReference type="NCBI Taxonomy" id="103372"/>
    <lineage>
        <taxon>Eukaryota</taxon>
        <taxon>Metazoa</taxon>
        <taxon>Ecdysozoa</taxon>
        <taxon>Arthropoda</taxon>
        <taxon>Hexapoda</taxon>
        <taxon>Insecta</taxon>
        <taxon>Pterygota</taxon>
        <taxon>Neoptera</taxon>
        <taxon>Endopterygota</taxon>
        <taxon>Hymenoptera</taxon>
        <taxon>Apocrita</taxon>
        <taxon>Aculeata</taxon>
        <taxon>Formicoidea</taxon>
        <taxon>Formicidae</taxon>
        <taxon>Myrmicinae</taxon>
        <taxon>Acromyrmex</taxon>
    </lineage>
</organism>
<keyword evidence="1" id="KW-0863">Zinc-finger</keyword>
<dbReference type="InParanoid" id="F4WCT4"/>
<evidence type="ECO:0000313" key="4">
    <source>
        <dbReference type="Proteomes" id="UP000007755"/>
    </source>
</evidence>
<proteinExistence type="predicted"/>
<feature type="domain" description="SWIM-type" evidence="2">
    <location>
        <begin position="145"/>
        <end position="183"/>
    </location>
</feature>
<name>F4WCT4_ACREC</name>
<evidence type="ECO:0000313" key="3">
    <source>
        <dbReference type="EMBL" id="EGI67979.1"/>
    </source>
</evidence>
<dbReference type="Proteomes" id="UP000007755">
    <property type="component" value="Unassembled WGS sequence"/>
</dbReference>
<dbReference type="PROSITE" id="PS50966">
    <property type="entry name" value="ZF_SWIM"/>
    <property type="match status" value="1"/>
</dbReference>
<dbReference type="AlphaFoldDB" id="F4WCT4"/>
<dbReference type="PANTHER" id="PTHR47526:SF3">
    <property type="entry name" value="PHD-TYPE DOMAIN-CONTAINING PROTEIN"/>
    <property type="match status" value="1"/>
</dbReference>
<keyword evidence="4" id="KW-1185">Reference proteome</keyword>
<dbReference type="OrthoDB" id="7697815at2759"/>
<evidence type="ECO:0000256" key="1">
    <source>
        <dbReference type="PROSITE-ProRule" id="PRU00325"/>
    </source>
</evidence>
<dbReference type="InterPro" id="IPR007527">
    <property type="entry name" value="Znf_SWIM"/>
</dbReference>
<evidence type="ECO:0000259" key="2">
    <source>
        <dbReference type="PROSITE" id="PS50966"/>
    </source>
</evidence>
<sequence length="405" mass="46298">MIHRSKTNYRFGIDIYGSNANHEESIPIGKLSTNKKADSIGLLTRHLPFKAHLLNIRKIRITIICQTEKLLAMWNARTACTICVPALCLSARDVDPGDHMFLTSEDLDGAKIGDLISLVHAKQTEDIYNLLYFCLQISNMRDPPYQVKININANGTMNSAECTCKAGLNVKCKHIVPMLLFCNRRDIEKLDKISCTDKKCVWNFAHTAALDTYKAAPLAEHKCFNIEKSKARKAHLLNRNYPSFHRHMYGRHNSKGKILMQTNISLPDILSEINAIVGNLSSAQMLELSNMSLDIPPKECIEWIRIFEGYSKSNEHLTFTMSDNEIEKENIYRERKNVKIGEKRKEDIKREKESNLEESFPQTVQPKYWLKKTTIELKLVPPNFRFLLAALSPTSATLKQCNVFP</sequence>
<keyword evidence="1" id="KW-0479">Metal-binding</keyword>
<keyword evidence="1" id="KW-0862">Zinc</keyword>
<protein>
    <recommendedName>
        <fullName evidence="2">SWIM-type domain-containing protein</fullName>
    </recommendedName>
</protein>
<gene>
    <name evidence="3" type="ORF">G5I_03364</name>
</gene>
<accession>F4WCT4</accession>
<dbReference type="EMBL" id="GL888073">
    <property type="protein sequence ID" value="EGI67979.1"/>
    <property type="molecule type" value="Genomic_DNA"/>
</dbReference>
<dbReference type="PANTHER" id="PTHR47526">
    <property type="entry name" value="ATP-DEPENDENT DNA HELICASE"/>
    <property type="match status" value="1"/>
</dbReference>
<dbReference type="GO" id="GO:0008270">
    <property type="term" value="F:zinc ion binding"/>
    <property type="evidence" value="ECO:0007669"/>
    <property type="project" value="UniProtKB-KW"/>
</dbReference>
<dbReference type="eggNOG" id="ENOG502T9PE">
    <property type="taxonomic scope" value="Eukaryota"/>
</dbReference>
<reference evidence="3" key="1">
    <citation type="submission" date="2011-02" db="EMBL/GenBank/DDBJ databases">
        <title>The genome of the leaf-cutting ant Acromyrmex echinatior suggests key adaptations to social evolution and fungus farming.</title>
        <authorList>
            <person name="Nygaard S."/>
            <person name="Zhang G."/>
        </authorList>
    </citation>
    <scope>NUCLEOTIDE SEQUENCE</scope>
</reference>